<evidence type="ECO:0000256" key="1">
    <source>
        <dbReference type="ARBA" id="ARBA00004651"/>
    </source>
</evidence>
<dbReference type="EMBL" id="CP002105">
    <property type="protein sequence ID" value="ADL13757.1"/>
    <property type="molecule type" value="Genomic_DNA"/>
</dbReference>
<evidence type="ECO:0000256" key="5">
    <source>
        <dbReference type="ARBA" id="ARBA00022692"/>
    </source>
</evidence>
<feature type="transmembrane region" description="Helical" evidence="8">
    <location>
        <begin position="272"/>
        <end position="300"/>
    </location>
</feature>
<dbReference type="PANTHER" id="PTHR30047:SF7">
    <property type="entry name" value="HIGH-AFFINITY CHOLINE TRANSPORT PROTEIN"/>
    <property type="match status" value="1"/>
</dbReference>
<comment type="subcellular location">
    <subcellularLocation>
        <location evidence="1">Cell membrane</location>
        <topology evidence="1">Multi-pass membrane protein</topology>
    </subcellularLocation>
</comment>
<evidence type="ECO:0000256" key="3">
    <source>
        <dbReference type="ARBA" id="ARBA00022448"/>
    </source>
</evidence>
<dbReference type="GO" id="GO:0022857">
    <property type="term" value="F:transmembrane transporter activity"/>
    <property type="evidence" value="ECO:0007669"/>
    <property type="project" value="InterPro"/>
</dbReference>
<feature type="transmembrane region" description="Helical" evidence="8">
    <location>
        <begin position="320"/>
        <end position="341"/>
    </location>
</feature>
<reference evidence="9 10" key="1">
    <citation type="journal article" date="2010" name="Stand. Genomic Sci.">
        <title>Complete genome sequence of Acetohalobium arabaticum type strain (Z-7288).</title>
        <authorList>
            <person name="Sikorski J."/>
            <person name="Lapidus A."/>
            <person name="Chertkov O."/>
            <person name="Lucas S."/>
            <person name="Copeland A."/>
            <person name="Glavina Del Rio T."/>
            <person name="Nolan M."/>
            <person name="Tice H."/>
            <person name="Cheng J.F."/>
            <person name="Han C."/>
            <person name="Brambilla E."/>
            <person name="Pitluck S."/>
            <person name="Liolios K."/>
            <person name="Ivanova N."/>
            <person name="Mavromatis K."/>
            <person name="Mikhailova N."/>
            <person name="Pati A."/>
            <person name="Bruce D."/>
            <person name="Detter C."/>
            <person name="Tapia R."/>
            <person name="Goodwin L."/>
            <person name="Chen A."/>
            <person name="Palaniappan K."/>
            <person name="Land M."/>
            <person name="Hauser L."/>
            <person name="Chang Y.J."/>
            <person name="Jeffries C.D."/>
            <person name="Rohde M."/>
            <person name="Goker M."/>
            <person name="Spring S."/>
            <person name="Woyke T."/>
            <person name="Bristow J."/>
            <person name="Eisen J.A."/>
            <person name="Markowitz V."/>
            <person name="Hugenholtz P."/>
            <person name="Kyrpides N.C."/>
            <person name="Klenk H.P."/>
        </authorList>
    </citation>
    <scope>NUCLEOTIDE SEQUENCE [LARGE SCALE GENOMIC DNA]</scope>
    <source>
        <strain evidence="10">ATCC 49924 / DSM 5501 / Z-7288</strain>
    </source>
</reference>
<feature type="transmembrane region" description="Helical" evidence="8">
    <location>
        <begin position="98"/>
        <end position="119"/>
    </location>
</feature>
<keyword evidence="10" id="KW-1185">Reference proteome</keyword>
<dbReference type="eggNOG" id="COG1292">
    <property type="taxonomic scope" value="Bacteria"/>
</dbReference>
<feature type="transmembrane region" description="Helical" evidence="8">
    <location>
        <begin position="200"/>
        <end position="221"/>
    </location>
</feature>
<feature type="transmembrane region" description="Helical" evidence="8">
    <location>
        <begin position="58"/>
        <end position="77"/>
    </location>
</feature>
<proteinExistence type="inferred from homology"/>
<dbReference type="GO" id="GO:0005886">
    <property type="term" value="C:plasma membrane"/>
    <property type="evidence" value="ECO:0007669"/>
    <property type="project" value="UniProtKB-SubCell"/>
</dbReference>
<dbReference type="Pfam" id="PF02028">
    <property type="entry name" value="BCCT"/>
    <property type="match status" value="1"/>
</dbReference>
<keyword evidence="5 8" id="KW-0812">Transmembrane</keyword>
<evidence type="ECO:0000313" key="10">
    <source>
        <dbReference type="Proteomes" id="UP000001661"/>
    </source>
</evidence>
<gene>
    <name evidence="9" type="ordered locus">Acear_2272</name>
</gene>
<feature type="transmembrane region" description="Helical" evidence="8">
    <location>
        <begin position="410"/>
        <end position="438"/>
    </location>
</feature>
<dbReference type="NCBIfam" id="TIGR00842">
    <property type="entry name" value="bcct"/>
    <property type="match status" value="1"/>
</dbReference>
<name>D9QUF6_ACEAZ</name>
<dbReference type="Proteomes" id="UP000001661">
    <property type="component" value="Chromosome"/>
</dbReference>
<protein>
    <submittedName>
        <fullName evidence="9">Choline/carnitine/betaine transporter</fullName>
    </submittedName>
</protein>
<feature type="transmembrane region" description="Helical" evidence="8">
    <location>
        <begin position="21"/>
        <end position="38"/>
    </location>
</feature>
<feature type="transmembrane region" description="Helical" evidence="8">
    <location>
        <begin position="473"/>
        <end position="497"/>
    </location>
</feature>
<dbReference type="InterPro" id="IPR000060">
    <property type="entry name" value="BCCT_transptr"/>
</dbReference>
<evidence type="ECO:0000256" key="8">
    <source>
        <dbReference type="SAM" id="Phobius"/>
    </source>
</evidence>
<dbReference type="PANTHER" id="PTHR30047">
    <property type="entry name" value="HIGH-AFFINITY CHOLINE TRANSPORT PROTEIN-RELATED"/>
    <property type="match status" value="1"/>
</dbReference>
<comment type="similarity">
    <text evidence="2">Belongs to the BCCT transporter (TC 2.A.15) family.</text>
</comment>
<keyword evidence="7 8" id="KW-0472">Membrane</keyword>
<dbReference type="KEGG" id="aar:Acear_2272"/>
<evidence type="ECO:0000256" key="2">
    <source>
        <dbReference type="ARBA" id="ARBA00005658"/>
    </source>
</evidence>
<feature type="transmembrane region" description="Helical" evidence="8">
    <location>
        <begin position="450"/>
        <end position="467"/>
    </location>
</feature>
<feature type="transmembrane region" description="Helical" evidence="8">
    <location>
        <begin position="227"/>
        <end position="251"/>
    </location>
</feature>
<dbReference type="AlphaFoldDB" id="D9QUF6"/>
<feature type="transmembrane region" description="Helical" evidence="8">
    <location>
        <begin position="150"/>
        <end position="170"/>
    </location>
</feature>
<keyword evidence="3" id="KW-0813">Transport</keyword>
<accession>D9QUF6</accession>
<keyword evidence="6 8" id="KW-1133">Transmembrane helix</keyword>
<dbReference type="HOGENOM" id="CLU_010118_5_0_9"/>
<evidence type="ECO:0000256" key="7">
    <source>
        <dbReference type="ARBA" id="ARBA00023136"/>
    </source>
</evidence>
<evidence type="ECO:0000256" key="6">
    <source>
        <dbReference type="ARBA" id="ARBA00022989"/>
    </source>
</evidence>
<evidence type="ECO:0000256" key="4">
    <source>
        <dbReference type="ARBA" id="ARBA00022475"/>
    </source>
</evidence>
<evidence type="ECO:0000313" key="9">
    <source>
        <dbReference type="EMBL" id="ADL13757.1"/>
    </source>
</evidence>
<dbReference type="STRING" id="574087.Acear_2272"/>
<sequence length="507" mass="55185">MDWDEIITREEKTMNKKIGTVFYISLIITLIVASWGIFAPVHFEKVANSIFHFLTTNFGWLYLLAASSFVFFGIALASSRYGKVKLGKDDEEPEYDTLSWFAMLFSAGMGIGLVFWGVAEPISHFLHPPVGAGGTAKAAEKAMTYSFFHWGFHAWGCYSILAMTLAYFQFRKETPALISKTFKPLLGDKINGPLGKTIDILTVLATVAGVATSLGLGTIQINGGLNYLFGIPISSLVQVGIILLITVIYIVTAISGLDKGIKAIANLNLRVALILLVTVIIIGPTAKIFNMLTSGIGGYLSNLFNLGFNTRIYTNPDWMGSWTIFYLAWWIAWAPFVGTFIARISRGRTIREFVGGVLAVPSLASMIWFAAFGTSAINLNFTGSEKVVEAASKNVSTALFEIFAHYPLGFWISVVTIFLVFTFFITSANSATFVLAMISSKGDLNPTNKVKSVWGVVQAGLAIGLLISGGLEALQIASIAGAFPFAIIMILMCVSLYKSLREEELNS</sequence>
<feature type="transmembrane region" description="Helical" evidence="8">
    <location>
        <begin position="353"/>
        <end position="377"/>
    </location>
</feature>
<keyword evidence="4" id="KW-1003">Cell membrane</keyword>
<organism evidence="9 10">
    <name type="scientific">Acetohalobium arabaticum (strain ATCC 49924 / DSM 5501 / Z-7288)</name>
    <dbReference type="NCBI Taxonomy" id="574087"/>
    <lineage>
        <taxon>Bacteria</taxon>
        <taxon>Bacillati</taxon>
        <taxon>Bacillota</taxon>
        <taxon>Clostridia</taxon>
        <taxon>Halanaerobiales</taxon>
        <taxon>Halobacteroidaceae</taxon>
        <taxon>Acetohalobium</taxon>
    </lineage>
</organism>